<gene>
    <name evidence="3" type="ORF">KIW84_075037</name>
</gene>
<evidence type="ECO:0000313" key="3">
    <source>
        <dbReference type="EMBL" id="KAI5389592.1"/>
    </source>
</evidence>
<evidence type="ECO:0000313" key="4">
    <source>
        <dbReference type="Proteomes" id="UP001058974"/>
    </source>
</evidence>
<name>A0A9D4VTU2_PEA</name>
<keyword evidence="4" id="KW-1185">Reference proteome</keyword>
<dbReference type="PANTHER" id="PTHR45717">
    <property type="entry name" value="OS12G0527900 PROTEIN"/>
    <property type="match status" value="1"/>
</dbReference>
<reference evidence="3 4" key="1">
    <citation type="journal article" date="2022" name="Nat. Genet.">
        <title>Improved pea reference genome and pan-genome highlight genomic features and evolutionary characteristics.</title>
        <authorList>
            <person name="Yang T."/>
            <person name="Liu R."/>
            <person name="Luo Y."/>
            <person name="Hu S."/>
            <person name="Wang D."/>
            <person name="Wang C."/>
            <person name="Pandey M.K."/>
            <person name="Ge S."/>
            <person name="Xu Q."/>
            <person name="Li N."/>
            <person name="Li G."/>
            <person name="Huang Y."/>
            <person name="Saxena R.K."/>
            <person name="Ji Y."/>
            <person name="Li M."/>
            <person name="Yan X."/>
            <person name="He Y."/>
            <person name="Liu Y."/>
            <person name="Wang X."/>
            <person name="Xiang C."/>
            <person name="Varshney R.K."/>
            <person name="Ding H."/>
            <person name="Gao S."/>
            <person name="Zong X."/>
        </authorList>
    </citation>
    <scope>NUCLEOTIDE SEQUENCE [LARGE SCALE GENOMIC DNA]</scope>
    <source>
        <strain evidence="3 4">cv. Zhongwan 6</strain>
    </source>
</reference>
<dbReference type="AlphaFoldDB" id="A0A9D4VTU2"/>
<evidence type="ECO:0000256" key="2">
    <source>
        <dbReference type="ARBA" id="ARBA00022737"/>
    </source>
</evidence>
<dbReference type="InterPro" id="IPR002885">
    <property type="entry name" value="PPR_rpt"/>
</dbReference>
<dbReference type="GO" id="GO:0005739">
    <property type="term" value="C:mitochondrion"/>
    <property type="evidence" value="ECO:0007669"/>
    <property type="project" value="TreeGrafter"/>
</dbReference>
<dbReference type="Proteomes" id="UP001058974">
    <property type="component" value="Chromosome 7"/>
</dbReference>
<comment type="caution">
    <text evidence="3">The sequence shown here is derived from an EMBL/GenBank/DDBJ whole genome shotgun (WGS) entry which is preliminary data.</text>
</comment>
<sequence>MKKVKDHASNDASDLVLSYNVLLKLYTRTGQHKKLVALMKEMKDKKMYNRYTFTTWLNAYATANNIDEMEKLLTKMEVDHGTTLDWFTYSAAAVLVA</sequence>
<comment type="similarity">
    <text evidence="1">Belongs to the PPR family. P subfamily.</text>
</comment>
<dbReference type="GO" id="GO:0003729">
    <property type="term" value="F:mRNA binding"/>
    <property type="evidence" value="ECO:0007669"/>
    <property type="project" value="UniProtKB-ARBA"/>
</dbReference>
<accession>A0A9D4VTU2</accession>
<evidence type="ECO:0008006" key="5">
    <source>
        <dbReference type="Google" id="ProtNLM"/>
    </source>
</evidence>
<dbReference type="Gramene" id="Psat07G0503700-T1">
    <property type="protein sequence ID" value="KAI5389592.1"/>
    <property type="gene ID" value="KIW84_075037"/>
</dbReference>
<dbReference type="NCBIfam" id="TIGR00756">
    <property type="entry name" value="PPR"/>
    <property type="match status" value="2"/>
</dbReference>
<dbReference type="PANTHER" id="PTHR45717:SF10">
    <property type="entry name" value="OS10G0501000 PROTEIN"/>
    <property type="match status" value="1"/>
</dbReference>
<dbReference type="InterPro" id="IPR011990">
    <property type="entry name" value="TPR-like_helical_dom_sf"/>
</dbReference>
<dbReference type="EMBL" id="JAMSHJ010000007">
    <property type="protein sequence ID" value="KAI5389592.1"/>
    <property type="molecule type" value="Genomic_DNA"/>
</dbReference>
<protein>
    <recommendedName>
        <fullName evidence="5">Pentatricopeptide repeat-containing protein</fullName>
    </recommendedName>
</protein>
<proteinExistence type="inferred from homology"/>
<evidence type="ECO:0000256" key="1">
    <source>
        <dbReference type="ARBA" id="ARBA00007626"/>
    </source>
</evidence>
<organism evidence="3 4">
    <name type="scientific">Pisum sativum</name>
    <name type="common">Garden pea</name>
    <name type="synonym">Lathyrus oleraceus</name>
    <dbReference type="NCBI Taxonomy" id="3888"/>
    <lineage>
        <taxon>Eukaryota</taxon>
        <taxon>Viridiplantae</taxon>
        <taxon>Streptophyta</taxon>
        <taxon>Embryophyta</taxon>
        <taxon>Tracheophyta</taxon>
        <taxon>Spermatophyta</taxon>
        <taxon>Magnoliopsida</taxon>
        <taxon>eudicotyledons</taxon>
        <taxon>Gunneridae</taxon>
        <taxon>Pentapetalae</taxon>
        <taxon>rosids</taxon>
        <taxon>fabids</taxon>
        <taxon>Fabales</taxon>
        <taxon>Fabaceae</taxon>
        <taxon>Papilionoideae</taxon>
        <taxon>50 kb inversion clade</taxon>
        <taxon>NPAAA clade</taxon>
        <taxon>Hologalegina</taxon>
        <taxon>IRL clade</taxon>
        <taxon>Fabeae</taxon>
        <taxon>Lathyrus</taxon>
    </lineage>
</organism>
<keyword evidence="2" id="KW-0677">Repeat</keyword>
<dbReference type="Gene3D" id="1.25.40.10">
    <property type="entry name" value="Tetratricopeptide repeat domain"/>
    <property type="match status" value="1"/>
</dbReference>
<dbReference type="Pfam" id="PF13041">
    <property type="entry name" value="PPR_2"/>
    <property type="match status" value="1"/>
</dbReference>